<sequence length="738" mass="79723">MTGIVDFREKTIHVYDSLHEERRAEAFLNRIWKHLEWEHNARRSENLLQAGWVRPNGRDYAKVPQQGRTMNCGLYAIKFILEVLCGRDPADPGLKFDAPDAALLRDALVLRLVQALPIELPSLANKTAMPIPLSETTASVAQRSPHLEVPESKSQSIPALGGADPPRCLPATSAHSEGVTLQMHSTLPSSIAHPSAHSDVPLSNLQTDPSDTPASDVQPHPPPCVPLPSSHSKAPDSNETTNLPPSMLRSDRPSITPPSAGSLGAASKRQPDQSPSVPLATVQSDMLLQSPHPSGARRASSSARREPGNPQRRSARLSGVGLEVGTGTADSGADPVVGPGSEEEVVVPASGKQNAVARERKDSRAPHSISGARRSSRLSGASVDVELPAARQRKDSGAPQSISGARRSSRLSGASVDVEVQSLAPVSRKGDGRKVATASSKELVYGGSEDSFEIVHVDEAKRRATVQPCVDVIWLDGNRTHGAPFEVARLRTQLGKRFSFTWAELHAMGHDYVPGTEIIKMKWPADLCHDAVSRRHVAPHTSRRSELRDILEDALPRMTEVLSGNADADPVFAALVHECMEAHGYDDLGEELSPGSSNVAKCTGSEFYTRRVCDPASMQSGEPRKLLDAADEALCQEVAGTLRRLQVVRGVLEYYDLKTSRAGMVYLTYMVLSHYTSVPVKDMADAISSGTVYRPKGVHERAWEPYRHGWAFNIASSHRVVVPCIEVPTPTRAGADDG</sequence>
<feature type="compositionally biased region" description="Polar residues" evidence="4">
    <location>
        <begin position="201"/>
        <end position="215"/>
    </location>
</feature>
<dbReference type="Gene3D" id="3.40.395.10">
    <property type="entry name" value="Adenoviral Proteinase, Chain A"/>
    <property type="match status" value="1"/>
</dbReference>
<accession>A0A5C2RL86</accession>
<reference evidence="6" key="1">
    <citation type="journal article" date="2018" name="Genome Biol. Evol.">
        <title>Genomics and development of Lentinus tigrinus, a white-rot wood-decaying mushroom with dimorphic fruiting bodies.</title>
        <authorList>
            <person name="Wu B."/>
            <person name="Xu Z."/>
            <person name="Knudson A."/>
            <person name="Carlson A."/>
            <person name="Chen N."/>
            <person name="Kovaka S."/>
            <person name="LaButti K."/>
            <person name="Lipzen A."/>
            <person name="Pennachio C."/>
            <person name="Riley R."/>
            <person name="Schakwitz W."/>
            <person name="Umezawa K."/>
            <person name="Ohm R.A."/>
            <person name="Grigoriev I.V."/>
            <person name="Nagy L.G."/>
            <person name="Gibbons J."/>
            <person name="Hibbett D."/>
        </authorList>
    </citation>
    <scope>NUCLEOTIDE SEQUENCE [LARGE SCALE GENOMIC DNA]</scope>
    <source>
        <strain evidence="6">ALCF2SS1-6</strain>
    </source>
</reference>
<dbReference type="GO" id="GO:0008234">
    <property type="term" value="F:cysteine-type peptidase activity"/>
    <property type="evidence" value="ECO:0007669"/>
    <property type="project" value="InterPro"/>
</dbReference>
<dbReference type="Proteomes" id="UP000313359">
    <property type="component" value="Unassembled WGS sequence"/>
</dbReference>
<evidence type="ECO:0000256" key="1">
    <source>
        <dbReference type="ARBA" id="ARBA00005234"/>
    </source>
</evidence>
<dbReference type="InterPro" id="IPR003653">
    <property type="entry name" value="Peptidase_C48_C"/>
</dbReference>
<evidence type="ECO:0000256" key="4">
    <source>
        <dbReference type="SAM" id="MobiDB-lite"/>
    </source>
</evidence>
<evidence type="ECO:0000313" key="6">
    <source>
        <dbReference type="EMBL" id="RPD52084.1"/>
    </source>
</evidence>
<dbReference type="Pfam" id="PF02902">
    <property type="entry name" value="Peptidase_C48"/>
    <property type="match status" value="1"/>
</dbReference>
<feature type="compositionally biased region" description="Low complexity" evidence="4">
    <location>
        <begin position="368"/>
        <end position="382"/>
    </location>
</feature>
<evidence type="ECO:0000259" key="5">
    <source>
        <dbReference type="Pfam" id="PF02902"/>
    </source>
</evidence>
<name>A0A5C2RL86_9APHY</name>
<feature type="domain" description="Ubiquitin-like protease family profile" evidence="5">
    <location>
        <begin position="3"/>
        <end position="88"/>
    </location>
</feature>
<dbReference type="InterPro" id="IPR038765">
    <property type="entry name" value="Papain-like_cys_pep_sf"/>
</dbReference>
<evidence type="ECO:0000256" key="3">
    <source>
        <dbReference type="ARBA" id="ARBA00022801"/>
    </source>
</evidence>
<evidence type="ECO:0000313" key="7">
    <source>
        <dbReference type="Proteomes" id="UP000313359"/>
    </source>
</evidence>
<feature type="compositionally biased region" description="Low complexity" evidence="4">
    <location>
        <begin position="401"/>
        <end position="414"/>
    </location>
</feature>
<proteinExistence type="inferred from homology"/>
<feature type="compositionally biased region" description="Low complexity" evidence="4">
    <location>
        <begin position="335"/>
        <end position="351"/>
    </location>
</feature>
<gene>
    <name evidence="6" type="ORF">L227DRAFT_568821</name>
</gene>
<feature type="compositionally biased region" description="Polar residues" evidence="4">
    <location>
        <begin position="272"/>
        <end position="287"/>
    </location>
</feature>
<keyword evidence="7" id="KW-1185">Reference proteome</keyword>
<protein>
    <recommendedName>
        <fullName evidence="5">Ubiquitin-like protease family profile domain-containing protein</fullName>
    </recommendedName>
</protein>
<dbReference type="GO" id="GO:0019783">
    <property type="term" value="F:ubiquitin-like protein peptidase activity"/>
    <property type="evidence" value="ECO:0007669"/>
    <property type="project" value="UniProtKB-ARBA"/>
</dbReference>
<dbReference type="GO" id="GO:0006508">
    <property type="term" value="P:proteolysis"/>
    <property type="evidence" value="ECO:0007669"/>
    <property type="project" value="UniProtKB-KW"/>
</dbReference>
<dbReference type="EMBL" id="ML122451">
    <property type="protein sequence ID" value="RPD52084.1"/>
    <property type="molecule type" value="Genomic_DNA"/>
</dbReference>
<feature type="compositionally biased region" description="Polar residues" evidence="4">
    <location>
        <begin position="235"/>
        <end position="244"/>
    </location>
</feature>
<keyword evidence="2" id="KW-0645">Protease</keyword>
<keyword evidence="3" id="KW-0378">Hydrolase</keyword>
<feature type="region of interest" description="Disordered" evidence="4">
    <location>
        <begin position="189"/>
        <end position="414"/>
    </location>
</feature>
<comment type="similarity">
    <text evidence="1">Belongs to the peptidase C48 family.</text>
</comment>
<dbReference type="AlphaFoldDB" id="A0A5C2RL86"/>
<evidence type="ECO:0000256" key="2">
    <source>
        <dbReference type="ARBA" id="ARBA00022670"/>
    </source>
</evidence>
<feature type="region of interest" description="Disordered" evidence="4">
    <location>
        <begin position="136"/>
        <end position="177"/>
    </location>
</feature>
<organism evidence="6 7">
    <name type="scientific">Lentinus tigrinus ALCF2SS1-6</name>
    <dbReference type="NCBI Taxonomy" id="1328759"/>
    <lineage>
        <taxon>Eukaryota</taxon>
        <taxon>Fungi</taxon>
        <taxon>Dikarya</taxon>
        <taxon>Basidiomycota</taxon>
        <taxon>Agaricomycotina</taxon>
        <taxon>Agaricomycetes</taxon>
        <taxon>Polyporales</taxon>
        <taxon>Polyporaceae</taxon>
        <taxon>Lentinus</taxon>
    </lineage>
</organism>
<dbReference type="SUPFAM" id="SSF54001">
    <property type="entry name" value="Cysteine proteinases"/>
    <property type="match status" value="1"/>
</dbReference>